<dbReference type="AlphaFoldDB" id="A0A1K2ECU1"/>
<feature type="chain" id="PRO_5009677094" description="Peptidase inhibitor family I36" evidence="1">
    <location>
        <begin position="26"/>
        <end position="146"/>
    </location>
</feature>
<evidence type="ECO:0000313" key="3">
    <source>
        <dbReference type="Proteomes" id="UP000181909"/>
    </source>
</evidence>
<name>A0A1K2ECU1_STRAR</name>
<evidence type="ECO:0000256" key="1">
    <source>
        <dbReference type="SAM" id="SignalP"/>
    </source>
</evidence>
<feature type="signal peptide" evidence="1">
    <location>
        <begin position="1"/>
        <end position="25"/>
    </location>
</feature>
<proteinExistence type="predicted"/>
<dbReference type="OrthoDB" id="4247493at2"/>
<sequence length="146" mass="15311">MKLRIAAVTVTGLVGLALTAGPAHADAGLVAVASTSPTVTPPAGQDACSTLYVGTVLTGRGCFESYGDKIWAEDLRSDGLRVIVEARYNYDRPNDECHQVGGAGAGGYCNYNMREDGQVSFRVVTRNGATGPNDTTGAWTRWLTIG</sequence>
<accession>A0A1K2ECU1</accession>
<evidence type="ECO:0000313" key="2">
    <source>
        <dbReference type="EMBL" id="SFY32796.1"/>
    </source>
</evidence>
<protein>
    <recommendedName>
        <fullName evidence="4">Peptidase inhibitor family I36</fullName>
    </recommendedName>
</protein>
<keyword evidence="1" id="KW-0732">Signal</keyword>
<dbReference type="EMBL" id="FPJO01000018">
    <property type="protein sequence ID" value="SFY32796.1"/>
    <property type="molecule type" value="Genomic_DNA"/>
</dbReference>
<dbReference type="RefSeq" id="WP_143166552.1">
    <property type="nucleotide sequence ID" value="NZ_FPJO01000018.1"/>
</dbReference>
<evidence type="ECO:0008006" key="4">
    <source>
        <dbReference type="Google" id="ProtNLM"/>
    </source>
</evidence>
<organism evidence="2 3">
    <name type="scientific">Streptomyces atratus</name>
    <dbReference type="NCBI Taxonomy" id="1893"/>
    <lineage>
        <taxon>Bacteria</taxon>
        <taxon>Bacillati</taxon>
        <taxon>Actinomycetota</taxon>
        <taxon>Actinomycetes</taxon>
        <taxon>Kitasatosporales</taxon>
        <taxon>Streptomycetaceae</taxon>
        <taxon>Streptomyces</taxon>
    </lineage>
</organism>
<reference evidence="2 3" key="1">
    <citation type="submission" date="2016-11" db="EMBL/GenBank/DDBJ databases">
        <authorList>
            <person name="Jaros S."/>
            <person name="Januszkiewicz K."/>
            <person name="Wedrychowicz H."/>
        </authorList>
    </citation>
    <scope>NUCLEOTIDE SEQUENCE [LARGE SCALE GENOMIC DNA]</scope>
    <source>
        <strain evidence="2 3">OK807</strain>
    </source>
</reference>
<gene>
    <name evidence="2" type="ORF">SAMN02787144_101858</name>
</gene>
<dbReference type="Proteomes" id="UP000181909">
    <property type="component" value="Unassembled WGS sequence"/>
</dbReference>